<sequence length="329" mass="35978">MRYCLLFCTLCLFTLSACVTAQKKQGPVPVIFDSDIGPDYDDVGAITILHVMEDKGEAKILATVASNKYEGIAAVLDLFNTYFGRPEIPIGVPKGEGVSLTDPQHWTDSLLAKYPHRVKRNADVPDAVKVYRKVLAGQPDHSVTVVTVGFLTNLAGLLDSKADEFSPLSGKELAARKIKQLVCMGGRYPSGKEFNIMKDAASSQKVFDSWPTPVIFSGFEIGAEIKTGLPLIHNTALSSPAKDAFSICIPQSPEDSAGRMSWDETTVLVAVRGYAPYYTLQPGKIKVASDGSNTWDKQGQGQFYLVKKTAPEKVQEVINDLMMQEPRRK</sequence>
<dbReference type="SUPFAM" id="SSF53590">
    <property type="entry name" value="Nucleoside hydrolase"/>
    <property type="match status" value="1"/>
</dbReference>
<evidence type="ECO:0000313" key="3">
    <source>
        <dbReference type="EMBL" id="GAA4310540.1"/>
    </source>
</evidence>
<dbReference type="PROSITE" id="PS51257">
    <property type="entry name" value="PROKAR_LIPOPROTEIN"/>
    <property type="match status" value="1"/>
</dbReference>
<evidence type="ECO:0000313" key="4">
    <source>
        <dbReference type="Proteomes" id="UP001501207"/>
    </source>
</evidence>
<dbReference type="PANTHER" id="PTHR43264:SF1">
    <property type="entry name" value="INOSINE_URIDINE-PREFERRING NUCLEOSIDE HYDROLASE DOMAIN-CONTAINING PROTEIN"/>
    <property type="match status" value="1"/>
</dbReference>
<dbReference type="CDD" id="cd02652">
    <property type="entry name" value="nuc_hydro_2"/>
    <property type="match status" value="1"/>
</dbReference>
<dbReference type="Pfam" id="PF01156">
    <property type="entry name" value="IU_nuc_hydro"/>
    <property type="match status" value="1"/>
</dbReference>
<feature type="signal peptide" evidence="1">
    <location>
        <begin position="1"/>
        <end position="21"/>
    </location>
</feature>
<dbReference type="Proteomes" id="UP001501207">
    <property type="component" value="Unassembled WGS sequence"/>
</dbReference>
<reference evidence="4" key="1">
    <citation type="journal article" date="2019" name="Int. J. Syst. Evol. Microbiol.">
        <title>The Global Catalogue of Microorganisms (GCM) 10K type strain sequencing project: providing services to taxonomists for standard genome sequencing and annotation.</title>
        <authorList>
            <consortium name="The Broad Institute Genomics Platform"/>
            <consortium name="The Broad Institute Genome Sequencing Center for Infectious Disease"/>
            <person name="Wu L."/>
            <person name="Ma J."/>
        </authorList>
    </citation>
    <scope>NUCLEOTIDE SEQUENCE [LARGE SCALE GENOMIC DNA]</scope>
    <source>
        <strain evidence="4">JCM 17664</strain>
    </source>
</reference>
<accession>A0ABP8FTE4</accession>
<feature type="domain" description="Inosine/uridine-preferring nucleoside hydrolase" evidence="2">
    <location>
        <begin position="30"/>
        <end position="292"/>
    </location>
</feature>
<evidence type="ECO:0000259" key="2">
    <source>
        <dbReference type="Pfam" id="PF01156"/>
    </source>
</evidence>
<dbReference type="InterPro" id="IPR036452">
    <property type="entry name" value="Ribo_hydro-like"/>
</dbReference>
<feature type="chain" id="PRO_5047280031" evidence="1">
    <location>
        <begin position="22"/>
        <end position="329"/>
    </location>
</feature>
<dbReference type="Gene3D" id="3.90.245.10">
    <property type="entry name" value="Ribonucleoside hydrolase-like"/>
    <property type="match status" value="1"/>
</dbReference>
<evidence type="ECO:0000256" key="1">
    <source>
        <dbReference type="SAM" id="SignalP"/>
    </source>
</evidence>
<dbReference type="EMBL" id="BAABFN010000004">
    <property type="protein sequence ID" value="GAA4310540.1"/>
    <property type="molecule type" value="Genomic_DNA"/>
</dbReference>
<keyword evidence="1" id="KW-0732">Signal</keyword>
<protein>
    <submittedName>
        <fullName evidence="3">Nucleoside hydrolase</fullName>
    </submittedName>
</protein>
<dbReference type="InterPro" id="IPR001910">
    <property type="entry name" value="Inosine/uridine_hydrolase_dom"/>
</dbReference>
<keyword evidence="3" id="KW-0378">Hydrolase</keyword>
<gene>
    <name evidence="3" type="ORF">GCM10023143_19060</name>
</gene>
<dbReference type="GO" id="GO:0016787">
    <property type="term" value="F:hydrolase activity"/>
    <property type="evidence" value="ECO:0007669"/>
    <property type="project" value="UniProtKB-KW"/>
</dbReference>
<keyword evidence="4" id="KW-1185">Reference proteome</keyword>
<comment type="caution">
    <text evidence="3">The sequence shown here is derived from an EMBL/GenBank/DDBJ whole genome shotgun (WGS) entry which is preliminary data.</text>
</comment>
<dbReference type="PANTHER" id="PTHR43264">
    <property type="match status" value="1"/>
</dbReference>
<proteinExistence type="predicted"/>
<dbReference type="RefSeq" id="WP_344978596.1">
    <property type="nucleotide sequence ID" value="NZ_BAABFN010000004.1"/>
</dbReference>
<organism evidence="3 4">
    <name type="scientific">Compostibacter hankyongensis</name>
    <dbReference type="NCBI Taxonomy" id="1007089"/>
    <lineage>
        <taxon>Bacteria</taxon>
        <taxon>Pseudomonadati</taxon>
        <taxon>Bacteroidota</taxon>
        <taxon>Chitinophagia</taxon>
        <taxon>Chitinophagales</taxon>
        <taxon>Chitinophagaceae</taxon>
        <taxon>Compostibacter</taxon>
    </lineage>
</organism>
<name>A0ABP8FTE4_9BACT</name>